<dbReference type="AlphaFoldDB" id="A0A1Z5KQ69"/>
<feature type="domain" description="CRAL-TRIO" evidence="3">
    <location>
        <begin position="179"/>
        <end position="354"/>
    </location>
</feature>
<proteinExistence type="predicted"/>
<evidence type="ECO:0000256" key="1">
    <source>
        <dbReference type="SAM" id="MobiDB-lite"/>
    </source>
</evidence>
<evidence type="ECO:0000313" key="5">
    <source>
        <dbReference type="Proteomes" id="UP000198406"/>
    </source>
</evidence>
<feature type="compositionally biased region" description="Basic residues" evidence="1">
    <location>
        <begin position="352"/>
        <end position="364"/>
    </location>
</feature>
<dbReference type="SUPFAM" id="SSF52087">
    <property type="entry name" value="CRAL/TRIO domain"/>
    <property type="match status" value="1"/>
</dbReference>
<sequence length="410" mass="47363">MLLNNNRITVLLSVVAIATLRTTAKVDSVQLRRSSALDRLLFWSNYEFNVDAATQNMGPLIELTVASSNDCWFVPELTVTEEADLEVLTGLPVQEGQYNNLPKRNDTAPTWWSNPRGGAQSYGLFQRNDGSENDPDGIPTRFLKMHSGNRAAAKQSLEAALQWRQTHDIDHILHRPHPKFDLCKAVYPHYFLGRNPEGHVVFVQHPARINLQRARDNHLTEEELLMHYVYVNEYLWQIVEADNALATMTSVIDLQGLNLGILRQMDMINFVKTFVSTMDSYYPQRAHQTLVVNTPKWFQTIYKLLSPLMRDTTKAKISILSRGKAQDAALKQHLGPDIEKKVPDSFWSSWKPPRRRNKKRKHRKNQIEDEDEDEEEVDEVVVPDSQLENELKEYTRSRLVENRQKMESFV</sequence>
<dbReference type="SUPFAM" id="SSF46938">
    <property type="entry name" value="CRAL/TRIO N-terminal domain"/>
    <property type="match status" value="1"/>
</dbReference>
<feature type="signal peptide" evidence="2">
    <location>
        <begin position="1"/>
        <end position="24"/>
    </location>
</feature>
<organism evidence="4 5">
    <name type="scientific">Fistulifera solaris</name>
    <name type="common">Oleaginous diatom</name>
    <dbReference type="NCBI Taxonomy" id="1519565"/>
    <lineage>
        <taxon>Eukaryota</taxon>
        <taxon>Sar</taxon>
        <taxon>Stramenopiles</taxon>
        <taxon>Ochrophyta</taxon>
        <taxon>Bacillariophyta</taxon>
        <taxon>Bacillariophyceae</taxon>
        <taxon>Bacillariophycidae</taxon>
        <taxon>Naviculales</taxon>
        <taxon>Naviculaceae</taxon>
        <taxon>Fistulifera</taxon>
    </lineage>
</organism>
<dbReference type="InterPro" id="IPR001251">
    <property type="entry name" value="CRAL-TRIO_dom"/>
</dbReference>
<dbReference type="InterPro" id="IPR036865">
    <property type="entry name" value="CRAL-TRIO_dom_sf"/>
</dbReference>
<accession>A0A1Z5KQ69</accession>
<dbReference type="SMART" id="SM00516">
    <property type="entry name" value="SEC14"/>
    <property type="match status" value="1"/>
</dbReference>
<keyword evidence="2" id="KW-0732">Signal</keyword>
<feature type="chain" id="PRO_5013074575" description="CRAL-TRIO domain-containing protein" evidence="2">
    <location>
        <begin position="25"/>
        <end position="410"/>
    </location>
</feature>
<dbReference type="PROSITE" id="PS50191">
    <property type="entry name" value="CRAL_TRIO"/>
    <property type="match status" value="1"/>
</dbReference>
<gene>
    <name evidence="4" type="ORF">FisN_27Hh016</name>
</gene>
<dbReference type="OrthoDB" id="1434354at2759"/>
<dbReference type="EMBL" id="BDSP01000271">
    <property type="protein sequence ID" value="GAX28327.1"/>
    <property type="molecule type" value="Genomic_DNA"/>
</dbReference>
<feature type="region of interest" description="Disordered" evidence="1">
    <location>
        <begin position="345"/>
        <end position="386"/>
    </location>
</feature>
<protein>
    <recommendedName>
        <fullName evidence="3">CRAL-TRIO domain-containing protein</fullName>
    </recommendedName>
</protein>
<feature type="compositionally biased region" description="Acidic residues" evidence="1">
    <location>
        <begin position="368"/>
        <end position="381"/>
    </location>
</feature>
<reference evidence="4 5" key="1">
    <citation type="journal article" date="2015" name="Plant Cell">
        <title>Oil accumulation by the oleaginous diatom Fistulifera solaris as revealed by the genome and transcriptome.</title>
        <authorList>
            <person name="Tanaka T."/>
            <person name="Maeda Y."/>
            <person name="Veluchamy A."/>
            <person name="Tanaka M."/>
            <person name="Abida H."/>
            <person name="Marechal E."/>
            <person name="Bowler C."/>
            <person name="Muto M."/>
            <person name="Sunaga Y."/>
            <person name="Tanaka M."/>
            <person name="Yoshino T."/>
            <person name="Taniguchi T."/>
            <person name="Fukuda Y."/>
            <person name="Nemoto M."/>
            <person name="Matsumoto M."/>
            <person name="Wong P.S."/>
            <person name="Aburatani S."/>
            <person name="Fujibuchi W."/>
        </authorList>
    </citation>
    <scope>NUCLEOTIDE SEQUENCE [LARGE SCALE GENOMIC DNA]</scope>
    <source>
        <strain evidence="4 5">JPCC DA0580</strain>
    </source>
</reference>
<dbReference type="InParanoid" id="A0A1Z5KQ69"/>
<dbReference type="Proteomes" id="UP000198406">
    <property type="component" value="Unassembled WGS sequence"/>
</dbReference>
<evidence type="ECO:0000256" key="2">
    <source>
        <dbReference type="SAM" id="SignalP"/>
    </source>
</evidence>
<dbReference type="CDD" id="cd00170">
    <property type="entry name" value="SEC14"/>
    <property type="match status" value="1"/>
</dbReference>
<dbReference type="Gene3D" id="3.40.525.10">
    <property type="entry name" value="CRAL-TRIO lipid binding domain"/>
    <property type="match status" value="1"/>
</dbReference>
<dbReference type="PANTHER" id="PTHR45657:SF1">
    <property type="entry name" value="CRAL-TRIO DOMAIN-CONTAINING PROTEIN YKL091C-RELATED"/>
    <property type="match status" value="1"/>
</dbReference>
<dbReference type="PANTHER" id="PTHR45657">
    <property type="entry name" value="CRAL-TRIO DOMAIN-CONTAINING PROTEIN YKL091C-RELATED"/>
    <property type="match status" value="1"/>
</dbReference>
<name>A0A1Z5KQ69_FISSO</name>
<dbReference type="InterPro" id="IPR051026">
    <property type="entry name" value="PI/PC_transfer"/>
</dbReference>
<dbReference type="Pfam" id="PF00650">
    <property type="entry name" value="CRAL_TRIO"/>
    <property type="match status" value="1"/>
</dbReference>
<comment type="caution">
    <text evidence="4">The sequence shown here is derived from an EMBL/GenBank/DDBJ whole genome shotgun (WGS) entry which is preliminary data.</text>
</comment>
<keyword evidence="5" id="KW-1185">Reference proteome</keyword>
<evidence type="ECO:0000259" key="3">
    <source>
        <dbReference type="PROSITE" id="PS50191"/>
    </source>
</evidence>
<evidence type="ECO:0000313" key="4">
    <source>
        <dbReference type="EMBL" id="GAX28327.1"/>
    </source>
</evidence>
<dbReference type="InterPro" id="IPR036273">
    <property type="entry name" value="CRAL/TRIO_N_dom_sf"/>
</dbReference>